<dbReference type="Proteomes" id="UP001352263">
    <property type="component" value="Unassembled WGS sequence"/>
</dbReference>
<feature type="domain" description="ABC-type transport auxiliary lipoprotein component" evidence="2">
    <location>
        <begin position="39"/>
        <end position="197"/>
    </location>
</feature>
<accession>A0ABU6J8K6</accession>
<evidence type="ECO:0000256" key="1">
    <source>
        <dbReference type="SAM" id="SignalP"/>
    </source>
</evidence>
<protein>
    <submittedName>
        <fullName evidence="3">PqiC family protein</fullName>
    </submittedName>
</protein>
<gene>
    <name evidence="3" type="ORF">RY831_11870</name>
</gene>
<organism evidence="3 4">
    <name type="scientific">Noviherbaspirillum album</name>
    <dbReference type="NCBI Taxonomy" id="3080276"/>
    <lineage>
        <taxon>Bacteria</taxon>
        <taxon>Pseudomonadati</taxon>
        <taxon>Pseudomonadota</taxon>
        <taxon>Betaproteobacteria</taxon>
        <taxon>Burkholderiales</taxon>
        <taxon>Oxalobacteraceae</taxon>
        <taxon>Noviherbaspirillum</taxon>
    </lineage>
</organism>
<proteinExistence type="predicted"/>
<evidence type="ECO:0000313" key="4">
    <source>
        <dbReference type="Proteomes" id="UP001352263"/>
    </source>
</evidence>
<dbReference type="Gene3D" id="3.40.50.10610">
    <property type="entry name" value="ABC-type transport auxiliary lipoprotein component"/>
    <property type="match status" value="1"/>
</dbReference>
<dbReference type="Pfam" id="PF03886">
    <property type="entry name" value="ABC_trans_aux"/>
    <property type="match status" value="1"/>
</dbReference>
<feature type="signal peptide" evidence="1">
    <location>
        <begin position="1"/>
        <end position="23"/>
    </location>
</feature>
<keyword evidence="1" id="KW-0732">Signal</keyword>
<evidence type="ECO:0000259" key="2">
    <source>
        <dbReference type="Pfam" id="PF03886"/>
    </source>
</evidence>
<dbReference type="EMBL" id="JAWIIV010000008">
    <property type="protein sequence ID" value="MEC4719850.1"/>
    <property type="molecule type" value="Genomic_DNA"/>
</dbReference>
<feature type="chain" id="PRO_5047062704" evidence="1">
    <location>
        <begin position="24"/>
        <end position="211"/>
    </location>
</feature>
<dbReference type="InterPro" id="IPR005586">
    <property type="entry name" value="ABC_trans_aux"/>
</dbReference>
<evidence type="ECO:0000313" key="3">
    <source>
        <dbReference type="EMBL" id="MEC4719850.1"/>
    </source>
</evidence>
<dbReference type="SUPFAM" id="SSF159594">
    <property type="entry name" value="XCC0632-like"/>
    <property type="match status" value="1"/>
</dbReference>
<name>A0ABU6J8K6_9BURK</name>
<dbReference type="RefSeq" id="WP_326506562.1">
    <property type="nucleotide sequence ID" value="NZ_JAWIIV010000008.1"/>
</dbReference>
<keyword evidence="4" id="KW-1185">Reference proteome</keyword>
<reference evidence="3 4" key="1">
    <citation type="submission" date="2023-10" db="EMBL/GenBank/DDBJ databases">
        <title>Noviherbaspirillum sp. CPCC 100848 genome assembly.</title>
        <authorList>
            <person name="Li X.Y."/>
            <person name="Fang X.M."/>
        </authorList>
    </citation>
    <scope>NUCLEOTIDE SEQUENCE [LARGE SCALE GENOMIC DNA]</scope>
    <source>
        <strain evidence="3 4">CPCC 100848</strain>
    </source>
</reference>
<sequence>MSAPMLIRKTTMMLACAMLGACASTSKESFYTLNPSATTPAASAASAPGDNAASGIGIAVGPVRVPEIVDRSQLVVRRGATQVDLLEQHRWAQPLRSEIAQAIASGLRSHLPGARVALDRDAAAQNAQIRVAIDISRFDAVPGEAVVVQALWSIRSTTPQAPLAGQSAAREPVHGSGNEEIAPAFARAMAGVSRDIAAAIAAMPAPTAAAK</sequence>
<comment type="caution">
    <text evidence="3">The sequence shown here is derived from an EMBL/GenBank/DDBJ whole genome shotgun (WGS) entry which is preliminary data.</text>
</comment>